<evidence type="ECO:0000313" key="1">
    <source>
        <dbReference type="EMBL" id="MBI1683636.1"/>
    </source>
</evidence>
<proteinExistence type="predicted"/>
<dbReference type="EMBL" id="JADWOX010000004">
    <property type="protein sequence ID" value="MBI1683636.1"/>
    <property type="molecule type" value="Genomic_DNA"/>
</dbReference>
<dbReference type="Proteomes" id="UP000639859">
    <property type="component" value="Unassembled WGS sequence"/>
</dbReference>
<dbReference type="RefSeq" id="WP_198575571.1">
    <property type="nucleotide sequence ID" value="NZ_JADWOX010000004.1"/>
</dbReference>
<accession>A0ABS0SVJ3</accession>
<name>A0ABS0SVJ3_9CAUL</name>
<keyword evidence="2" id="KW-1185">Reference proteome</keyword>
<comment type="caution">
    <text evidence="1">The sequence shown here is derived from an EMBL/GenBank/DDBJ whole genome shotgun (WGS) entry which is preliminary data.</text>
</comment>
<gene>
    <name evidence="1" type="ORF">I4Q42_08155</name>
</gene>
<sequence>MLVPVILVAAAFQGAAPGPHASPKAEPATMADAMALYGAPAARLQRPDGGVRLRWIRFDESILGAWR</sequence>
<organism evidence="1 2">
    <name type="scientific">Caulobacter hibisci</name>
    <dbReference type="NCBI Taxonomy" id="2035993"/>
    <lineage>
        <taxon>Bacteria</taxon>
        <taxon>Pseudomonadati</taxon>
        <taxon>Pseudomonadota</taxon>
        <taxon>Alphaproteobacteria</taxon>
        <taxon>Caulobacterales</taxon>
        <taxon>Caulobacteraceae</taxon>
        <taxon>Caulobacter</taxon>
    </lineage>
</organism>
<evidence type="ECO:0000313" key="2">
    <source>
        <dbReference type="Proteomes" id="UP000639859"/>
    </source>
</evidence>
<reference evidence="1 2" key="1">
    <citation type="submission" date="2020-11" db="EMBL/GenBank/DDBJ databases">
        <title>genome sequence of strain KACC 18849.</title>
        <authorList>
            <person name="Gao J."/>
            <person name="Zhang X."/>
        </authorList>
    </citation>
    <scope>NUCLEOTIDE SEQUENCE [LARGE SCALE GENOMIC DNA]</scope>
    <source>
        <strain evidence="1 2">KACC 18849</strain>
    </source>
</reference>
<protein>
    <submittedName>
        <fullName evidence="1">Uncharacterized protein</fullName>
    </submittedName>
</protein>